<feature type="domain" description="D-apionate lactonase N-terminal" evidence="1">
    <location>
        <begin position="9"/>
        <end position="213"/>
    </location>
</feature>
<dbReference type="InterPro" id="IPR058788">
    <property type="entry name" value="ApnL_N"/>
</dbReference>
<dbReference type="InterPro" id="IPR058787">
    <property type="entry name" value="ApnL_M"/>
</dbReference>
<dbReference type="Pfam" id="PF25838">
    <property type="entry name" value="Apionate_lact_M"/>
    <property type="match status" value="1"/>
</dbReference>
<evidence type="ECO:0000313" key="3">
    <source>
        <dbReference type="EMBL" id="GAA4489747.1"/>
    </source>
</evidence>
<gene>
    <name evidence="3" type="ORF">GCM10023171_31130</name>
</gene>
<organism evidence="3 4">
    <name type="scientific">Microbacterium panaciterrae</name>
    <dbReference type="NCBI Taxonomy" id="985759"/>
    <lineage>
        <taxon>Bacteria</taxon>
        <taxon>Bacillati</taxon>
        <taxon>Actinomycetota</taxon>
        <taxon>Actinomycetes</taxon>
        <taxon>Micrococcales</taxon>
        <taxon>Microbacteriaceae</taxon>
        <taxon>Microbacterium</taxon>
    </lineage>
</organism>
<comment type="caution">
    <text evidence="3">The sequence shown here is derived from an EMBL/GenBank/DDBJ whole genome shotgun (WGS) entry which is preliminary data.</text>
</comment>
<dbReference type="EMBL" id="BAABGP010000022">
    <property type="protein sequence ID" value="GAA4489747.1"/>
    <property type="molecule type" value="Genomic_DNA"/>
</dbReference>
<dbReference type="Proteomes" id="UP001500731">
    <property type="component" value="Unassembled WGS sequence"/>
</dbReference>
<keyword evidence="4" id="KW-1185">Reference proteome</keyword>
<evidence type="ECO:0000259" key="2">
    <source>
        <dbReference type="Pfam" id="PF25838"/>
    </source>
</evidence>
<evidence type="ECO:0000259" key="1">
    <source>
        <dbReference type="Pfam" id="PF25837"/>
    </source>
</evidence>
<proteinExistence type="predicted"/>
<evidence type="ECO:0000313" key="4">
    <source>
        <dbReference type="Proteomes" id="UP001500731"/>
    </source>
</evidence>
<sequence length="573" mass="60987">MTWHTAWPAWRSGPWSLDLRDDELADIAYEGRVALRSIRAVVRDREWATAAFTVDRIDSTATTATLHVRTTELGFDLRGSVHVEVDATSALRVSLDLETAADVDTNRTGLVVLHPAGVAGCPLEVIHASGPVEHSEFPAEISAHQPAFDIAGLGWIVDGLAVDLRFSGDVFEMEDQRNWSDASFKTYSRPLALPFPYRLAAGSRIRQSVEMRAAVVAASTPAGSGTITLAESGVFPDIVVGAATAPDPAPVADRLGAAVLVELDLASSAWHAALDRAARSGQPLDVRFVLADDDPDALFAAAGALRDLDVRRVAAFQRSGDARHVSDAAAVDLLRRALAAAGETIPIVGGARSHFTELNRERHRLPDDLDGLVFSTTPLFHARGTEQLVESLAMQRLIVEQAVRLAGALPVHVGPIALRPRFNDAATTPPPMPAHADLRDGYGPALIDADDERQDAPELAAWTIASAAALAVPGTASIAFFEEWGPRGVRSSDGADRAVADAVRALDALRGARLLHGASPDGLVWAIGGLLPDGTETILVANVDRRERAITVRTPRTDLSAELPAGSWSTRRA</sequence>
<accession>A0ABP8PR65</accession>
<feature type="domain" description="D-apionate lactonase TIM barrel" evidence="2">
    <location>
        <begin position="257"/>
        <end position="510"/>
    </location>
</feature>
<dbReference type="Pfam" id="PF25837">
    <property type="entry name" value="Apionate_lact_N"/>
    <property type="match status" value="1"/>
</dbReference>
<dbReference type="RefSeq" id="WP_345188314.1">
    <property type="nucleotide sequence ID" value="NZ_BAABGP010000022.1"/>
</dbReference>
<protein>
    <submittedName>
        <fullName evidence="3">Uncharacterized protein</fullName>
    </submittedName>
</protein>
<reference evidence="4" key="1">
    <citation type="journal article" date="2019" name="Int. J. Syst. Evol. Microbiol.">
        <title>The Global Catalogue of Microorganisms (GCM) 10K type strain sequencing project: providing services to taxonomists for standard genome sequencing and annotation.</title>
        <authorList>
            <consortium name="The Broad Institute Genomics Platform"/>
            <consortium name="The Broad Institute Genome Sequencing Center for Infectious Disease"/>
            <person name="Wu L."/>
            <person name="Ma J."/>
        </authorList>
    </citation>
    <scope>NUCLEOTIDE SEQUENCE [LARGE SCALE GENOMIC DNA]</scope>
    <source>
        <strain evidence="4">JCM 17839</strain>
    </source>
</reference>
<name>A0ABP8PR65_9MICO</name>